<reference evidence="2" key="1">
    <citation type="journal article" date="2014" name="Genome Announc.">
        <title>Draft genome sequence of Colletotrichum sublineola, a destructive pathogen of cultivated sorghum.</title>
        <authorList>
            <person name="Baroncelli R."/>
            <person name="Sanz-Martin J.M."/>
            <person name="Rech G.E."/>
            <person name="Sukno S.A."/>
            <person name="Thon M.R."/>
        </authorList>
    </citation>
    <scope>NUCLEOTIDE SEQUENCE [LARGE SCALE GENOMIC DNA]</scope>
    <source>
        <strain evidence="2">TX430BB</strain>
    </source>
</reference>
<dbReference type="AlphaFoldDB" id="A0A066X4H2"/>
<gene>
    <name evidence="1" type="ORF">CSUB01_04598</name>
</gene>
<comment type="caution">
    <text evidence="1">The sequence shown here is derived from an EMBL/GenBank/DDBJ whole genome shotgun (WGS) entry which is preliminary data.</text>
</comment>
<dbReference type="HOGENOM" id="CLU_888558_0_0_1"/>
<name>A0A066X4H2_COLSU</name>
<dbReference type="OrthoDB" id="5099691at2759"/>
<sequence>MLKARRVGSYFIHVGLGHGAVRLLLDENKIEKHDQVVSVVLVDGGIRADDHIVKTIEEVMTKYNFTGSNKEMFWFRAVKSFASTDYKTCRWIRKETVFYLPATSFSKMAKDRLRRQYSNQNQSYQKAQTLLRSMAGSARATHSKLFDLSPDNFTMNGREPPEPLSDNRWTGLAWLFFMIAYYGNRETFGSSKRIFSTRYPYWLLYDTAYEDYIKTTKFGSIVDIYFNGLQEEFKGIVSKMSIEDDTKLHSFFKKASELKNLEGDKKVEEEMKTSKERDLEVAWIYIKFFAMDRLSQDEASRMLSITRLPPVSS</sequence>
<dbReference type="EMBL" id="JMSE01001323">
    <property type="protein sequence ID" value="KDN62574.1"/>
    <property type="molecule type" value="Genomic_DNA"/>
</dbReference>
<proteinExistence type="predicted"/>
<organism evidence="1 2">
    <name type="scientific">Colletotrichum sublineola</name>
    <name type="common">Sorghum anthracnose fungus</name>
    <dbReference type="NCBI Taxonomy" id="1173701"/>
    <lineage>
        <taxon>Eukaryota</taxon>
        <taxon>Fungi</taxon>
        <taxon>Dikarya</taxon>
        <taxon>Ascomycota</taxon>
        <taxon>Pezizomycotina</taxon>
        <taxon>Sordariomycetes</taxon>
        <taxon>Hypocreomycetidae</taxon>
        <taxon>Glomerellales</taxon>
        <taxon>Glomerellaceae</taxon>
        <taxon>Colletotrichum</taxon>
        <taxon>Colletotrichum graminicola species complex</taxon>
    </lineage>
</organism>
<accession>A0A066X4H2</accession>
<dbReference type="Proteomes" id="UP000027238">
    <property type="component" value="Unassembled WGS sequence"/>
</dbReference>
<keyword evidence="2" id="KW-1185">Reference proteome</keyword>
<evidence type="ECO:0000313" key="2">
    <source>
        <dbReference type="Proteomes" id="UP000027238"/>
    </source>
</evidence>
<protein>
    <submittedName>
        <fullName evidence="1">Uncharacterized protein</fullName>
    </submittedName>
</protein>
<evidence type="ECO:0000313" key="1">
    <source>
        <dbReference type="EMBL" id="KDN62574.1"/>
    </source>
</evidence>